<organism evidence="1 2">
    <name type="scientific">Capnocytophaga sputigena</name>
    <dbReference type="NCBI Taxonomy" id="1019"/>
    <lineage>
        <taxon>Bacteria</taxon>
        <taxon>Pseudomonadati</taxon>
        <taxon>Bacteroidota</taxon>
        <taxon>Flavobacteriia</taxon>
        <taxon>Flavobacteriales</taxon>
        <taxon>Flavobacteriaceae</taxon>
        <taxon>Capnocytophaga</taxon>
    </lineage>
</organism>
<gene>
    <name evidence="1" type="ORF">CGC59_06440</name>
</gene>
<protein>
    <submittedName>
        <fullName evidence="1">Uncharacterized protein</fullName>
    </submittedName>
</protein>
<name>A0A250F5S7_CAPSP</name>
<dbReference type="RefSeq" id="WP_095901280.1">
    <property type="nucleotide sequence ID" value="NZ_CP022383.1"/>
</dbReference>
<sequence>MKTFYKALLITAEEAGINIISNERCCQLLAWVLEIGGYTEESTHNFKLNQDIHIAQKRLNILAGETPKAELITIFQKYHSELLNFLNKKTKKPQWLIDFENYYKLKPYKNN</sequence>
<dbReference type="EMBL" id="CP022383">
    <property type="protein sequence ID" value="ATA79337.1"/>
    <property type="molecule type" value="Genomic_DNA"/>
</dbReference>
<dbReference type="Proteomes" id="UP000217334">
    <property type="component" value="Chromosome"/>
</dbReference>
<proteinExistence type="predicted"/>
<evidence type="ECO:0000313" key="2">
    <source>
        <dbReference type="Proteomes" id="UP000217334"/>
    </source>
</evidence>
<evidence type="ECO:0000313" key="1">
    <source>
        <dbReference type="EMBL" id="ATA79337.1"/>
    </source>
</evidence>
<accession>A0A250F5S7</accession>
<reference evidence="2" key="1">
    <citation type="submission" date="2017-06" db="EMBL/GenBank/DDBJ databases">
        <title>Capnocytophaga spp. assemblies.</title>
        <authorList>
            <person name="Gulvik C.A."/>
        </authorList>
    </citation>
    <scope>NUCLEOTIDE SEQUENCE [LARGE SCALE GENOMIC DNA]</scope>
    <source>
        <strain evidence="2">H4486</strain>
    </source>
</reference>
<dbReference type="AlphaFoldDB" id="A0A250F5S7"/>